<accession>X6MXJ5</accession>
<protein>
    <submittedName>
        <fullName evidence="1">Uncharacterized protein</fullName>
    </submittedName>
</protein>
<dbReference type="Proteomes" id="UP000023152">
    <property type="component" value="Unassembled WGS sequence"/>
</dbReference>
<evidence type="ECO:0000313" key="2">
    <source>
        <dbReference type="Proteomes" id="UP000023152"/>
    </source>
</evidence>
<proteinExistence type="predicted"/>
<organism evidence="1 2">
    <name type="scientific">Reticulomyxa filosa</name>
    <dbReference type="NCBI Taxonomy" id="46433"/>
    <lineage>
        <taxon>Eukaryota</taxon>
        <taxon>Sar</taxon>
        <taxon>Rhizaria</taxon>
        <taxon>Retaria</taxon>
        <taxon>Foraminifera</taxon>
        <taxon>Monothalamids</taxon>
        <taxon>Reticulomyxidae</taxon>
        <taxon>Reticulomyxa</taxon>
    </lineage>
</organism>
<keyword evidence="2" id="KW-1185">Reference proteome</keyword>
<reference evidence="1 2" key="1">
    <citation type="journal article" date="2013" name="Curr. Biol.">
        <title>The Genome of the Foraminiferan Reticulomyxa filosa.</title>
        <authorList>
            <person name="Glockner G."/>
            <person name="Hulsmann N."/>
            <person name="Schleicher M."/>
            <person name="Noegel A.A."/>
            <person name="Eichinger L."/>
            <person name="Gallinger C."/>
            <person name="Pawlowski J."/>
            <person name="Sierra R."/>
            <person name="Euteneuer U."/>
            <person name="Pillet L."/>
            <person name="Moustafa A."/>
            <person name="Platzer M."/>
            <person name="Groth M."/>
            <person name="Szafranski K."/>
            <person name="Schliwa M."/>
        </authorList>
    </citation>
    <scope>NUCLEOTIDE SEQUENCE [LARGE SCALE GENOMIC DNA]</scope>
</reference>
<gene>
    <name evidence="1" type="ORF">RFI_19073</name>
</gene>
<dbReference type="EMBL" id="ASPP01015324">
    <property type="protein sequence ID" value="ETO18207.1"/>
    <property type="molecule type" value="Genomic_DNA"/>
</dbReference>
<evidence type="ECO:0000313" key="1">
    <source>
        <dbReference type="EMBL" id="ETO18207.1"/>
    </source>
</evidence>
<name>X6MXJ5_RETFI</name>
<comment type="caution">
    <text evidence="1">The sequence shown here is derived from an EMBL/GenBank/DDBJ whole genome shotgun (WGS) entry which is preliminary data.</text>
</comment>
<sequence length="229" mass="26904">ANATEIERERRHHATKIQRQLTTLQSQLREIDIEAYTNRLDEMVDLQLIMSDSKLKAFFCVFVQSFCQTLIDVELWHRQMKNATPKDSDLASTLTDFYGIENVLNVINSNVSRTLDVKINKTMNFIRILQRAISYQQQNATKKKLHHNNNRNAEVMPNLQEQEEKTDKSHETRLKTKIKMKHLIHIVLYVGRKLSYDEHMQEEIDDIEEVHAAKEILENVWSIEVSGDE</sequence>
<dbReference type="AlphaFoldDB" id="X6MXJ5"/>
<feature type="non-terminal residue" evidence="1">
    <location>
        <position position="1"/>
    </location>
</feature>